<dbReference type="Pfam" id="PF11738">
    <property type="entry name" value="DUF3298"/>
    <property type="match status" value="1"/>
</dbReference>
<feature type="domain" description="DUF3298" evidence="1">
    <location>
        <begin position="144"/>
        <end position="219"/>
    </location>
</feature>
<proteinExistence type="predicted"/>
<name>A0ABT4X529_9BACI</name>
<dbReference type="EMBL" id="JAQKAB010000005">
    <property type="protein sequence ID" value="MDA7026834.1"/>
    <property type="molecule type" value="Genomic_DNA"/>
</dbReference>
<evidence type="ECO:0000313" key="3">
    <source>
        <dbReference type="Proteomes" id="UP001211894"/>
    </source>
</evidence>
<sequence length="219" mass="25547">MKKAMTMLGVFGVLIVFFIFAINMFSQISASQNQKADVQTEIYKNINSLSFPTFSHLKRENLKLVNDEVELHMKDSYHHYRSLKKNINKKKQETAYETSYKVKFNDGEKLSFLIYDYQLPDGLRGVYSVAAYNYDFKKQKRIKLTDLLNTQAKVEKAKNDIFIYIHEHPEQFYSGLKKSDIRLNDNTAFYFTSDGISVVFQQYELSSSPSGNQEVKISY</sequence>
<dbReference type="InterPro" id="IPR037126">
    <property type="entry name" value="PdaC/RsiV-like_sf"/>
</dbReference>
<gene>
    <name evidence="2" type="ORF">PJ311_09465</name>
</gene>
<comment type="caution">
    <text evidence="2">The sequence shown here is derived from an EMBL/GenBank/DDBJ whole genome shotgun (WGS) entry which is preliminary data.</text>
</comment>
<evidence type="ECO:0000259" key="1">
    <source>
        <dbReference type="Pfam" id="PF11738"/>
    </source>
</evidence>
<dbReference type="Proteomes" id="UP001211894">
    <property type="component" value="Unassembled WGS sequence"/>
</dbReference>
<accession>A0ABT4X529</accession>
<dbReference type="RefSeq" id="WP_271340687.1">
    <property type="nucleotide sequence ID" value="NZ_JAQKAB010000005.1"/>
</dbReference>
<organism evidence="2 3">
    <name type="scientific">Bacillus changyiensis</name>
    <dbReference type="NCBI Taxonomy" id="3004103"/>
    <lineage>
        <taxon>Bacteria</taxon>
        <taxon>Bacillati</taxon>
        <taxon>Bacillota</taxon>
        <taxon>Bacilli</taxon>
        <taxon>Bacillales</taxon>
        <taxon>Bacillaceae</taxon>
        <taxon>Bacillus</taxon>
    </lineage>
</organism>
<protein>
    <submittedName>
        <fullName evidence="2">RsiV family protein</fullName>
    </submittedName>
</protein>
<keyword evidence="3" id="KW-1185">Reference proteome</keyword>
<dbReference type="InterPro" id="IPR021729">
    <property type="entry name" value="DUF3298"/>
</dbReference>
<reference evidence="2 3" key="1">
    <citation type="submission" date="2023-01" db="EMBL/GenBank/DDBJ databases">
        <title>Bacillus changyiensis sp. nov., isolated from a coastal deposit.</title>
        <authorList>
            <person name="Xiao G."/>
            <person name="Lai Q."/>
            <person name="Hu Z."/>
            <person name="Shao Z."/>
        </authorList>
    </citation>
    <scope>NUCLEOTIDE SEQUENCE [LARGE SCALE GENOMIC DNA]</scope>
    <source>
        <strain evidence="2 3">CLL-7-23</strain>
    </source>
</reference>
<evidence type="ECO:0000313" key="2">
    <source>
        <dbReference type="EMBL" id="MDA7026834.1"/>
    </source>
</evidence>
<dbReference type="Gene3D" id="3.30.565.40">
    <property type="entry name" value="Fervidobacterium nodosum Rt17-B1 like"/>
    <property type="match status" value="1"/>
</dbReference>
<dbReference type="Gene3D" id="3.90.640.20">
    <property type="entry name" value="Heat-shock cognate protein, ATPase"/>
    <property type="match status" value="1"/>
</dbReference>